<dbReference type="EMBL" id="CM001881">
    <property type="protein sequence ID" value="EOY20852.1"/>
    <property type="molecule type" value="Genomic_DNA"/>
</dbReference>
<feature type="transmembrane region" description="Helical" evidence="9">
    <location>
        <begin position="35"/>
        <end position="56"/>
    </location>
</feature>
<dbReference type="HOGENOM" id="CLU_1535222_0_0_1"/>
<dbReference type="GO" id="GO:0019915">
    <property type="term" value="P:lipid storage"/>
    <property type="evidence" value="ECO:0000318"/>
    <property type="project" value="GO_Central"/>
</dbReference>
<accession>A0A061FVF3</accession>
<organism evidence="10 11">
    <name type="scientific">Theobroma cacao</name>
    <name type="common">Cacao</name>
    <name type="synonym">Cocoa</name>
    <dbReference type="NCBI Taxonomy" id="3641"/>
    <lineage>
        <taxon>Eukaryota</taxon>
        <taxon>Viridiplantae</taxon>
        <taxon>Streptophyta</taxon>
        <taxon>Embryophyta</taxon>
        <taxon>Tracheophyta</taxon>
        <taxon>Spermatophyta</taxon>
        <taxon>Magnoliopsida</taxon>
        <taxon>eudicotyledons</taxon>
        <taxon>Gunneridae</taxon>
        <taxon>Pentapetalae</taxon>
        <taxon>rosids</taxon>
        <taxon>malvids</taxon>
        <taxon>Malvales</taxon>
        <taxon>Malvaceae</taxon>
        <taxon>Byttnerioideae</taxon>
        <taxon>Theobroma</taxon>
    </lineage>
</organism>
<dbReference type="Proteomes" id="UP000026915">
    <property type="component" value="Chromosome 3"/>
</dbReference>
<keyword evidence="7 9" id="KW-1133">Transmembrane helix</keyword>
<evidence type="ECO:0000256" key="4">
    <source>
        <dbReference type="ARBA" id="ARBA00010858"/>
    </source>
</evidence>
<keyword evidence="5" id="KW-0551">Lipid droplet</keyword>
<evidence type="ECO:0000256" key="9">
    <source>
        <dbReference type="SAM" id="Phobius"/>
    </source>
</evidence>
<protein>
    <submittedName>
        <fullName evidence="10">Oleosin family protein, putative</fullName>
    </submittedName>
</protein>
<keyword evidence="6 9" id="KW-0812">Transmembrane</keyword>
<evidence type="ECO:0000313" key="10">
    <source>
        <dbReference type="EMBL" id="EOY20852.1"/>
    </source>
</evidence>
<evidence type="ECO:0000256" key="3">
    <source>
        <dbReference type="ARBA" id="ARBA00004502"/>
    </source>
</evidence>
<comment type="subcellular location">
    <subcellularLocation>
        <location evidence="3">Lipid droplet</location>
    </subcellularLocation>
    <subcellularLocation>
        <location evidence="2">Membrane</location>
        <topology evidence="2">Multi-pass membrane protein</topology>
    </subcellularLocation>
</comment>
<dbReference type="InParanoid" id="A0A061FVF3"/>
<evidence type="ECO:0000256" key="7">
    <source>
        <dbReference type="ARBA" id="ARBA00022989"/>
    </source>
</evidence>
<feature type="transmembrane region" description="Helical" evidence="9">
    <location>
        <begin position="63"/>
        <end position="85"/>
    </location>
</feature>
<keyword evidence="11" id="KW-1185">Reference proteome</keyword>
<dbReference type="STRING" id="3641.A0A061FVF3"/>
<dbReference type="GO" id="GO:0010344">
    <property type="term" value="P:seed oilbody biogenesis"/>
    <property type="evidence" value="ECO:0000318"/>
    <property type="project" value="GO_Central"/>
</dbReference>
<evidence type="ECO:0000256" key="5">
    <source>
        <dbReference type="ARBA" id="ARBA00022677"/>
    </source>
</evidence>
<comment type="similarity">
    <text evidence="4">Belongs to the oleosin family.</text>
</comment>
<feature type="transmembrane region" description="Helical" evidence="9">
    <location>
        <begin position="91"/>
        <end position="112"/>
    </location>
</feature>
<keyword evidence="8 9" id="KW-0472">Membrane</keyword>
<dbReference type="PANTHER" id="PTHR33203:SF44">
    <property type="entry name" value="OLEOSIN 20.3 KDA"/>
    <property type="match status" value="1"/>
</dbReference>
<dbReference type="eggNOG" id="ENOG502S1R0">
    <property type="taxonomic scope" value="Eukaryota"/>
</dbReference>
<proteinExistence type="inferred from homology"/>
<gene>
    <name evidence="10" type="ORF">TCM_012191</name>
</gene>
<dbReference type="Pfam" id="PF01277">
    <property type="entry name" value="Oleosin"/>
    <property type="match status" value="1"/>
</dbReference>
<evidence type="ECO:0000313" key="11">
    <source>
        <dbReference type="Proteomes" id="UP000026915"/>
    </source>
</evidence>
<sequence length="175" mass="19030">MAEYQQQNLQYPQQQPQTDNYNNYFQDNHPSTSKVLAVVTLLPVAGTLLGLAGLSLVGTLIGLAFAIPLFLLFSPVLVPAALVIAGSVAGFLTSGAFGITGLSSLSWIVNYLRGTRGSMSQRLDHAKRRSFLCYLLCFQLLACKNQYKVGEGQEGYTKCMKTNQMNAGGKTKQNE</sequence>
<evidence type="ECO:0000256" key="6">
    <source>
        <dbReference type="ARBA" id="ARBA00022692"/>
    </source>
</evidence>
<dbReference type="GO" id="GO:0050826">
    <property type="term" value="P:response to freezing"/>
    <property type="evidence" value="ECO:0000318"/>
    <property type="project" value="GO_Central"/>
</dbReference>
<comment type="function">
    <text evidence="1">May have a structural role to stabilize the lipid body during desiccation of the seed by preventing coalescence of the oil. Probably interacts with both lipid and phospholipid moieties of lipid bodies. May also provide recognition signals for specific lipase anchorage in lipolysis during seedling growth.</text>
</comment>
<name>A0A061FVF3_THECC</name>
<evidence type="ECO:0000256" key="2">
    <source>
        <dbReference type="ARBA" id="ARBA00004141"/>
    </source>
</evidence>
<dbReference type="OMA" id="NQMNAGG"/>
<dbReference type="AlphaFoldDB" id="A0A061FVF3"/>
<dbReference type="Gramene" id="EOY20852">
    <property type="protein sequence ID" value="EOY20852"/>
    <property type="gene ID" value="TCM_012191"/>
</dbReference>
<evidence type="ECO:0000256" key="1">
    <source>
        <dbReference type="ARBA" id="ARBA00002582"/>
    </source>
</evidence>
<dbReference type="InterPro" id="IPR000136">
    <property type="entry name" value="Oleosin"/>
</dbReference>
<reference evidence="10 11" key="1">
    <citation type="journal article" date="2013" name="Genome Biol.">
        <title>The genome sequence of the most widely cultivated cacao type and its use to identify candidate genes regulating pod color.</title>
        <authorList>
            <person name="Motamayor J.C."/>
            <person name="Mockaitis K."/>
            <person name="Schmutz J."/>
            <person name="Haiminen N."/>
            <person name="Iii D.L."/>
            <person name="Cornejo O."/>
            <person name="Findley S.D."/>
            <person name="Zheng P."/>
            <person name="Utro F."/>
            <person name="Royaert S."/>
            <person name="Saski C."/>
            <person name="Jenkins J."/>
            <person name="Podicheti R."/>
            <person name="Zhao M."/>
            <person name="Scheffler B.E."/>
            <person name="Stack J.C."/>
            <person name="Feltus F.A."/>
            <person name="Mustiga G.M."/>
            <person name="Amores F."/>
            <person name="Phillips W."/>
            <person name="Marelli J.P."/>
            <person name="May G.D."/>
            <person name="Shapiro H."/>
            <person name="Ma J."/>
            <person name="Bustamante C.D."/>
            <person name="Schnell R.J."/>
            <person name="Main D."/>
            <person name="Gilbert D."/>
            <person name="Parida L."/>
            <person name="Kuhn D.N."/>
        </authorList>
    </citation>
    <scope>NUCLEOTIDE SEQUENCE [LARGE SCALE GENOMIC DNA]</scope>
    <source>
        <strain evidence="11">cv. Matina 1-6</strain>
    </source>
</reference>
<dbReference type="PANTHER" id="PTHR33203">
    <property type="entry name" value="OLEOSIN"/>
    <property type="match status" value="1"/>
</dbReference>
<evidence type="ECO:0000256" key="8">
    <source>
        <dbReference type="ARBA" id="ARBA00023136"/>
    </source>
</evidence>
<dbReference type="GO" id="GO:0016020">
    <property type="term" value="C:membrane"/>
    <property type="evidence" value="ECO:0007669"/>
    <property type="project" value="UniProtKB-SubCell"/>
</dbReference>
<dbReference type="GO" id="GO:0012511">
    <property type="term" value="C:monolayer-surrounded lipid storage body"/>
    <property type="evidence" value="ECO:0000318"/>
    <property type="project" value="GO_Central"/>
</dbReference>